<dbReference type="RefSeq" id="WP_308473908.1">
    <property type="nucleotide sequence ID" value="NZ_OY726394.1"/>
</dbReference>
<keyword evidence="1" id="KW-0732">Signal</keyword>
<evidence type="ECO:0008006" key="4">
    <source>
        <dbReference type="Google" id="ProtNLM"/>
    </source>
</evidence>
<feature type="chain" id="PRO_5046254292" description="Secreted protein" evidence="1">
    <location>
        <begin position="25"/>
        <end position="152"/>
    </location>
</feature>
<evidence type="ECO:0000256" key="1">
    <source>
        <dbReference type="SAM" id="SignalP"/>
    </source>
</evidence>
<evidence type="ECO:0000313" key="3">
    <source>
        <dbReference type="Proteomes" id="UP001190336"/>
    </source>
</evidence>
<sequence length="152" mass="16489">MMRTAVGAAVGALTIATVAAPTAAADMAYGNYDVLSDRWNDASWVWAAYPCEEMGKFDTLPKGCVHVSAIDRPHFFGRGYYGGTARLVDGKYSFTSDYPDGLHCPLGGYLPTRDTFTWDANTLTGVMESHFEVGCFNGPPGVNTWTFALVRL</sequence>
<reference evidence="2 3" key="1">
    <citation type="submission" date="2023-08" db="EMBL/GenBank/DDBJ databases">
        <authorList>
            <person name="Folkvardsen B D."/>
            <person name="Norman A."/>
        </authorList>
    </citation>
    <scope>NUCLEOTIDE SEQUENCE [LARGE SCALE GENOMIC DNA]</scope>
    <source>
        <strain evidence="2 3">Mu0083</strain>
    </source>
</reference>
<keyword evidence="3" id="KW-1185">Reference proteome</keyword>
<dbReference type="EMBL" id="OY726394">
    <property type="protein sequence ID" value="CAJ1503508.1"/>
    <property type="molecule type" value="Genomic_DNA"/>
</dbReference>
<protein>
    <recommendedName>
        <fullName evidence="4">Secreted protein</fullName>
    </recommendedName>
</protein>
<dbReference type="Proteomes" id="UP001190336">
    <property type="component" value="Chromosome"/>
</dbReference>
<feature type="signal peptide" evidence="1">
    <location>
        <begin position="1"/>
        <end position="24"/>
    </location>
</feature>
<organism evidence="2 3">
    <name type="scientific">[Mycobacterium] kokjensenii</name>
    <dbReference type="NCBI Taxonomy" id="3064287"/>
    <lineage>
        <taxon>Bacteria</taxon>
        <taxon>Bacillati</taxon>
        <taxon>Actinomycetota</taxon>
        <taxon>Actinomycetes</taxon>
        <taxon>Mycobacteriales</taxon>
        <taxon>Mycobacteriaceae</taxon>
        <taxon>Mycolicibacter</taxon>
    </lineage>
</organism>
<gene>
    <name evidence="2" type="ORF">MU0083_003203</name>
</gene>
<accession>A0ABM9LRE7</accession>
<name>A0ABM9LRE7_9MYCO</name>
<evidence type="ECO:0000313" key="2">
    <source>
        <dbReference type="EMBL" id="CAJ1503508.1"/>
    </source>
</evidence>
<proteinExistence type="predicted"/>